<sequence length="802" mass="89651">MSNQIYSAKYSGVDVYEFIHPTGSIMKRKNDGWVNATHILKAANFAKAKRTRILEKEVLKEMHEKVQGGFGKYQGTWVPLNIAINLAEKFDVYQDLKPLFDFSEENGDAAPPPAPKHHHASKASSAKAKKAGRSVSSPAMNDSKTRASTRKANTPSSNDITSDSGAVVNPVVTRRRGRPPNSTLTNKRKLGTGLQRSQSEMAFLKPEIPNDLNSNDIANIQQVNSGDLLRNEKIQKNIQLKEIDLDDGLSSDVEVQETDTFQPNHQSSLLGAEGHELRNNDSPLSPSSSSSLPTSPANLNDSNPFDQRLGGGGTSPIISLIPRYSVQSRPQVTDINEKVNDYLTKLVDYFISNEMKSNKTVPQELLHPPTQSAPFIDAPIDPELHTAFHWACSMGNLPIVEALYETGTNIRAANANGQTPLMRSAMFHNSYTRRSFPRIFELLSETVFDIDSMGQTVLHHIVKRKSSTPSAIYYVNVLLSKIKDISPKYRIELLLNTKDANGDTALHIAARNNDREFFDILIKNGSLSTISNNDGQTPTEIMNQHYQDLHLQAQTNIAGSNTSAYTDSFSSFGGKVKGSKLHSISELDDDKNTQNPENTVTNIVSNLHFSSNAAINLVKNIPAFTDSMKHLAEKFDGSYKNHEESCRSTEKMLGSIKRTVHSTDNRIREILETDADADISSAILAQEKDITELKIEAENHLRKLKNQFEYLQKQRLLKLTEYHNGEHNDTDNTLDNKIEICKQISVLQIERKRKISELISHYEDNRKIHKYRRMISEGTEMKTEEVDGCLDIILQTLINNSS</sequence>
<dbReference type="InterPro" id="IPR002110">
    <property type="entry name" value="Ankyrin_rpt"/>
</dbReference>
<dbReference type="FunFam" id="3.10.260.10:FF:000004">
    <property type="entry name" value="Transcription factor MBP1"/>
    <property type="match status" value="1"/>
</dbReference>
<dbReference type="Gene3D" id="1.25.40.20">
    <property type="entry name" value="Ankyrin repeat-containing domain"/>
    <property type="match status" value="1"/>
</dbReference>
<evidence type="ECO:0000256" key="4">
    <source>
        <dbReference type="ARBA" id="ARBA00054211"/>
    </source>
</evidence>
<feature type="compositionally biased region" description="Low complexity" evidence="8">
    <location>
        <begin position="280"/>
        <end position="300"/>
    </location>
</feature>
<keyword evidence="1" id="KW-0677">Repeat</keyword>
<keyword evidence="2 6" id="KW-0040">ANK repeat</keyword>
<evidence type="ECO:0000256" key="2">
    <source>
        <dbReference type="ARBA" id="ARBA00023043"/>
    </source>
</evidence>
<evidence type="ECO:0000256" key="5">
    <source>
        <dbReference type="ARBA" id="ARBA00073969"/>
    </source>
</evidence>
<evidence type="ECO:0000256" key="8">
    <source>
        <dbReference type="SAM" id="MobiDB-lite"/>
    </source>
</evidence>
<dbReference type="Pfam" id="PF13637">
    <property type="entry name" value="Ank_4"/>
    <property type="match status" value="1"/>
</dbReference>
<dbReference type="SUPFAM" id="SSF54616">
    <property type="entry name" value="DNA-binding domain of Mlu1-box binding protein MBP1"/>
    <property type="match status" value="1"/>
</dbReference>
<dbReference type="PROSITE" id="PS51299">
    <property type="entry name" value="HTH_APSES"/>
    <property type="match status" value="1"/>
</dbReference>
<feature type="compositionally biased region" description="Basic residues" evidence="8">
    <location>
        <begin position="115"/>
        <end position="132"/>
    </location>
</feature>
<feature type="domain" description="HTH APSES-type" evidence="9">
    <location>
        <begin position="5"/>
        <end position="113"/>
    </location>
</feature>
<dbReference type="PANTHER" id="PTHR43828:SF15">
    <property type="entry name" value="TRANSCRIPTION FACTOR MBP1"/>
    <property type="match status" value="1"/>
</dbReference>
<feature type="repeat" description="ANK" evidence="6">
    <location>
        <begin position="383"/>
        <end position="415"/>
    </location>
</feature>
<dbReference type="Gene3D" id="3.10.260.10">
    <property type="entry name" value="Transcription regulator HTH, APSES-type DNA-binding domain"/>
    <property type="match status" value="1"/>
</dbReference>
<evidence type="ECO:0000256" key="3">
    <source>
        <dbReference type="ARBA" id="ARBA00023125"/>
    </source>
</evidence>
<evidence type="ECO:0000256" key="6">
    <source>
        <dbReference type="PROSITE-ProRule" id="PRU00023"/>
    </source>
</evidence>
<comment type="function">
    <text evidence="4">Binds to MCB elements (Mlu I cell cycle box) found in the promoter of most DNA synthesis genes. Transcriptional activation by MBF has an important role in the transition from G1 to S phase. It may have a dual role in that it behaves as an activator of transcription at the G1-S boundary and as a repressor during other stages of the cell cycle.</text>
</comment>
<protein>
    <recommendedName>
        <fullName evidence="5">Transcription factor MBP1</fullName>
    </recommendedName>
</protein>
<dbReference type="Pfam" id="PF04383">
    <property type="entry name" value="KilA-N"/>
    <property type="match status" value="1"/>
</dbReference>
<evidence type="ECO:0000256" key="1">
    <source>
        <dbReference type="ARBA" id="ARBA00022737"/>
    </source>
</evidence>
<feature type="coiled-coil region" evidence="7">
    <location>
        <begin position="683"/>
        <end position="714"/>
    </location>
</feature>
<name>A0A0W0CQ17_CANGB</name>
<dbReference type="InterPro" id="IPR051642">
    <property type="entry name" value="SWI6-like"/>
</dbReference>
<dbReference type="SUPFAM" id="SSF48403">
    <property type="entry name" value="Ankyrin repeat"/>
    <property type="match status" value="1"/>
</dbReference>
<evidence type="ECO:0000256" key="7">
    <source>
        <dbReference type="SAM" id="Coils"/>
    </source>
</evidence>
<proteinExistence type="predicted"/>
<dbReference type="GO" id="GO:0001228">
    <property type="term" value="F:DNA-binding transcription activator activity, RNA polymerase II-specific"/>
    <property type="evidence" value="ECO:0007669"/>
    <property type="project" value="EnsemblFungi"/>
</dbReference>
<dbReference type="GO" id="GO:0030907">
    <property type="term" value="C:MBF transcription complex"/>
    <property type="evidence" value="ECO:0007669"/>
    <property type="project" value="EnsemblFungi"/>
</dbReference>
<reference evidence="10 11" key="1">
    <citation type="submission" date="2015-10" db="EMBL/GenBank/DDBJ databases">
        <title>Draft genomes sequences of Candida glabrata isolates 1A, 1B, 2A, 2B, 3A and 3B.</title>
        <authorList>
            <person name="Haavelsrud O.E."/>
            <person name="Gaustad P."/>
        </authorList>
    </citation>
    <scope>NUCLEOTIDE SEQUENCE [LARGE SCALE GENOMIC DNA]</scope>
    <source>
        <strain evidence="10">910700640</strain>
    </source>
</reference>
<dbReference type="InterPro" id="IPR003163">
    <property type="entry name" value="Tscrpt_reg_HTH_APSES-type"/>
</dbReference>
<dbReference type="GO" id="GO:0033309">
    <property type="term" value="C:SBF transcription complex"/>
    <property type="evidence" value="ECO:0007669"/>
    <property type="project" value="TreeGrafter"/>
</dbReference>
<comment type="caution">
    <text evidence="10">The sequence shown here is derived from an EMBL/GenBank/DDBJ whole genome shotgun (WGS) entry which is preliminary data.</text>
</comment>
<evidence type="ECO:0000313" key="11">
    <source>
        <dbReference type="Proteomes" id="UP000054886"/>
    </source>
</evidence>
<dbReference type="SMART" id="SM00248">
    <property type="entry name" value="ANK"/>
    <property type="match status" value="4"/>
</dbReference>
<evidence type="ECO:0000259" key="9">
    <source>
        <dbReference type="PROSITE" id="PS51299"/>
    </source>
</evidence>
<dbReference type="GO" id="GO:0000082">
    <property type="term" value="P:G1/S transition of mitotic cell cycle"/>
    <property type="evidence" value="ECO:0007669"/>
    <property type="project" value="EnsemblFungi"/>
</dbReference>
<dbReference type="AlphaFoldDB" id="A0A0W0CQ17"/>
<organism evidence="10 11">
    <name type="scientific">Candida glabrata</name>
    <name type="common">Yeast</name>
    <name type="synonym">Torulopsis glabrata</name>
    <dbReference type="NCBI Taxonomy" id="5478"/>
    <lineage>
        <taxon>Eukaryota</taxon>
        <taxon>Fungi</taxon>
        <taxon>Dikarya</taxon>
        <taxon>Ascomycota</taxon>
        <taxon>Saccharomycotina</taxon>
        <taxon>Saccharomycetes</taxon>
        <taxon>Saccharomycetales</taxon>
        <taxon>Saccharomycetaceae</taxon>
        <taxon>Nakaseomyces</taxon>
    </lineage>
</organism>
<evidence type="ECO:0000313" key="10">
    <source>
        <dbReference type="EMBL" id="KTB01711.1"/>
    </source>
</evidence>
<feature type="compositionally biased region" description="Polar residues" evidence="8">
    <location>
        <begin position="150"/>
        <end position="164"/>
    </location>
</feature>
<dbReference type="VEuPathDB" id="FungiDB:GWK60_D01111"/>
<feature type="region of interest" description="Disordered" evidence="8">
    <location>
        <begin position="104"/>
        <end position="195"/>
    </location>
</feature>
<dbReference type="InterPro" id="IPR036770">
    <property type="entry name" value="Ankyrin_rpt-contain_sf"/>
</dbReference>
<dbReference type="VEuPathDB" id="FungiDB:B1J91_D01012g"/>
<dbReference type="PROSITE" id="PS50088">
    <property type="entry name" value="ANK_REPEAT"/>
    <property type="match status" value="2"/>
</dbReference>
<dbReference type="VEuPathDB" id="FungiDB:CAGL0D01012g"/>
<dbReference type="PANTHER" id="PTHR43828">
    <property type="entry name" value="ASPARAGINASE"/>
    <property type="match status" value="1"/>
</dbReference>
<feature type="region of interest" description="Disordered" evidence="8">
    <location>
        <begin position="275"/>
        <end position="312"/>
    </location>
</feature>
<dbReference type="InterPro" id="IPR018004">
    <property type="entry name" value="KilA/APSES_HTH"/>
</dbReference>
<dbReference type="SMART" id="SM01252">
    <property type="entry name" value="KilA-N"/>
    <property type="match status" value="1"/>
</dbReference>
<dbReference type="PROSITE" id="PS50297">
    <property type="entry name" value="ANK_REP_REGION"/>
    <property type="match status" value="2"/>
</dbReference>
<keyword evidence="3" id="KW-0238">DNA-binding</keyword>
<keyword evidence="7" id="KW-0175">Coiled coil</keyword>
<feature type="repeat" description="ANK" evidence="6">
    <location>
        <begin position="501"/>
        <end position="533"/>
    </location>
</feature>
<dbReference type="Pfam" id="PF00023">
    <property type="entry name" value="Ank"/>
    <property type="match status" value="1"/>
</dbReference>
<accession>A0A0W0CQ17</accession>
<dbReference type="InterPro" id="IPR036887">
    <property type="entry name" value="HTH_APSES_sf"/>
</dbReference>
<dbReference type="GO" id="GO:1990145">
    <property type="term" value="P:maintenance of translational fidelity"/>
    <property type="evidence" value="ECO:0007669"/>
    <property type="project" value="EnsemblFungi"/>
</dbReference>
<dbReference type="EMBL" id="LLZZ01000130">
    <property type="protein sequence ID" value="KTB01711.1"/>
    <property type="molecule type" value="Genomic_DNA"/>
</dbReference>
<gene>
    <name evidence="10" type="ORF">AO440_000649</name>
</gene>
<dbReference type="Proteomes" id="UP000054886">
    <property type="component" value="Unassembled WGS sequence"/>
</dbReference>
<dbReference type="GO" id="GO:0003677">
    <property type="term" value="F:DNA binding"/>
    <property type="evidence" value="ECO:0007669"/>
    <property type="project" value="UniProtKB-KW"/>
</dbReference>
<dbReference type="VEuPathDB" id="FungiDB:GVI51_D00891"/>